<evidence type="ECO:0000313" key="1">
    <source>
        <dbReference type="EMBL" id="KGX86420.1"/>
    </source>
</evidence>
<dbReference type="PANTHER" id="PTHR33215">
    <property type="entry name" value="PROTEIN DISTAL ANTENNA"/>
    <property type="match status" value="1"/>
</dbReference>
<protein>
    <submittedName>
        <fullName evidence="1">Transposase</fullName>
    </submittedName>
</protein>
<proteinExistence type="predicted"/>
<dbReference type="Gene3D" id="1.10.10.60">
    <property type="entry name" value="Homeodomain-like"/>
    <property type="match status" value="1"/>
</dbReference>
<gene>
    <name evidence="1" type="ORF">N781_17315</name>
</gene>
<accession>A0A0A5G5Q0</accession>
<dbReference type="EMBL" id="AVPE01000044">
    <property type="protein sequence ID" value="KGX86420.1"/>
    <property type="molecule type" value="Genomic_DNA"/>
</dbReference>
<dbReference type="GO" id="GO:0004803">
    <property type="term" value="F:transposase activity"/>
    <property type="evidence" value="ECO:0007669"/>
    <property type="project" value="InterPro"/>
</dbReference>
<dbReference type="eggNOG" id="COG2963">
    <property type="taxonomic scope" value="Bacteria"/>
</dbReference>
<dbReference type="GO" id="GO:0003677">
    <property type="term" value="F:DNA binding"/>
    <property type="evidence" value="ECO:0007669"/>
    <property type="project" value="InterPro"/>
</dbReference>
<dbReference type="SUPFAM" id="SSF46689">
    <property type="entry name" value="Homeodomain-like"/>
    <property type="match status" value="1"/>
</dbReference>
<organism evidence="1 2">
    <name type="scientific">Pontibacillus halophilus JSM 076056 = DSM 19796</name>
    <dbReference type="NCBI Taxonomy" id="1385510"/>
    <lineage>
        <taxon>Bacteria</taxon>
        <taxon>Bacillati</taxon>
        <taxon>Bacillota</taxon>
        <taxon>Bacilli</taxon>
        <taxon>Bacillales</taxon>
        <taxon>Bacillaceae</taxon>
        <taxon>Pontibacillus</taxon>
    </lineage>
</organism>
<dbReference type="PANTHER" id="PTHR33215:SF11">
    <property type="entry name" value="BLR1542 PROTEIN"/>
    <property type="match status" value="1"/>
</dbReference>
<name>A0A0A5G5Q0_9BACI</name>
<sequence length="94" mass="11398">MTKRSRRTFTEEFKKQMVQLYQNGKPRKQIIEEYELNPSTFDNWVSRFEKSGSFKEKDNRTPEENELIRLRKENQRLAMENDILKQAALIMGRK</sequence>
<dbReference type="InterPro" id="IPR009057">
    <property type="entry name" value="Homeodomain-like_sf"/>
</dbReference>
<comment type="caution">
    <text evidence="1">The sequence shown here is derived from an EMBL/GenBank/DDBJ whole genome shotgun (WGS) entry which is preliminary data.</text>
</comment>
<dbReference type="AlphaFoldDB" id="A0A0A5G5Q0"/>
<keyword evidence="2" id="KW-1185">Reference proteome</keyword>
<reference evidence="1 2" key="1">
    <citation type="submission" date="2013-08" db="EMBL/GenBank/DDBJ databases">
        <authorList>
            <person name="Huang J."/>
            <person name="Wang G."/>
        </authorList>
    </citation>
    <scope>NUCLEOTIDE SEQUENCE [LARGE SCALE GENOMIC DNA]</scope>
    <source>
        <strain evidence="1 2">JSM 076056</strain>
    </source>
</reference>
<dbReference type="GO" id="GO:0006313">
    <property type="term" value="P:DNA transposition"/>
    <property type="evidence" value="ECO:0007669"/>
    <property type="project" value="InterPro"/>
</dbReference>
<evidence type="ECO:0000313" key="2">
    <source>
        <dbReference type="Proteomes" id="UP000030528"/>
    </source>
</evidence>
<dbReference type="Pfam" id="PF01527">
    <property type="entry name" value="HTH_Tnp_1"/>
    <property type="match status" value="1"/>
</dbReference>
<dbReference type="InterPro" id="IPR002514">
    <property type="entry name" value="Transposase_8"/>
</dbReference>
<dbReference type="Proteomes" id="UP000030528">
    <property type="component" value="Unassembled WGS sequence"/>
</dbReference>
<dbReference type="InterPro" id="IPR051839">
    <property type="entry name" value="RD_transcriptional_regulator"/>
</dbReference>